<evidence type="ECO:0000313" key="7">
    <source>
        <dbReference type="EMBL" id="PMQ19126.1"/>
    </source>
</evidence>
<comment type="caution">
    <text evidence="7">The sequence shown here is derived from an EMBL/GenBank/DDBJ whole genome shotgun (WGS) entry which is preliminary data.</text>
</comment>
<evidence type="ECO:0000256" key="4">
    <source>
        <dbReference type="PROSITE-ProRule" id="PRU00182"/>
    </source>
</evidence>
<dbReference type="GO" id="GO:0003727">
    <property type="term" value="F:single-stranded RNA binding"/>
    <property type="evidence" value="ECO:0007669"/>
    <property type="project" value="InterPro"/>
</dbReference>
<dbReference type="InterPro" id="IPR025708">
    <property type="entry name" value="HSP15"/>
</dbReference>
<proteinExistence type="inferred from homology"/>
<dbReference type="RefSeq" id="WP_013349992.1">
    <property type="nucleotide sequence ID" value="NZ_JABUYH010000014.1"/>
</dbReference>
<dbReference type="CDD" id="cd00165">
    <property type="entry name" value="S4"/>
    <property type="match status" value="1"/>
</dbReference>
<evidence type="ECO:0000256" key="1">
    <source>
        <dbReference type="ARBA" id="ARBA00008396"/>
    </source>
</evidence>
<dbReference type="AlphaFoldDB" id="A0A2N7RZ07"/>
<dbReference type="GO" id="GO:0043023">
    <property type="term" value="F:ribosomal large subunit binding"/>
    <property type="evidence" value="ECO:0007669"/>
    <property type="project" value="InterPro"/>
</dbReference>
<dbReference type="SUPFAM" id="SSF55174">
    <property type="entry name" value="Alpha-L RNA-binding motif"/>
    <property type="match status" value="1"/>
</dbReference>
<dbReference type="GeneID" id="303186241"/>
<feature type="compositionally biased region" description="Basic and acidic residues" evidence="5">
    <location>
        <begin position="115"/>
        <end position="124"/>
    </location>
</feature>
<protein>
    <submittedName>
        <fullName evidence="7">RNA-binding S4 domain-containing protein</fullName>
    </submittedName>
</protein>
<sequence>MVQIPTSGKVRLDAWLWAVRIYKTRSAATTACRAGHVRLNGDPVKASQTVVPGDRIRVRKDGFDRELEVSALISKRVGAPVAVKCYIDHTPPRERLIIPQVPIRERGAGRPTKKDRREMDRLRDSWQAPDSGVDLP</sequence>
<dbReference type="OMA" id="IDKYLWC"/>
<organism evidence="7 8">
    <name type="scientific">Glutamicibacter arilaitensis</name>
    <dbReference type="NCBI Taxonomy" id="256701"/>
    <lineage>
        <taxon>Bacteria</taxon>
        <taxon>Bacillati</taxon>
        <taxon>Actinomycetota</taxon>
        <taxon>Actinomycetes</taxon>
        <taxon>Micrococcales</taxon>
        <taxon>Micrococcaceae</taxon>
        <taxon>Glutamicibacter</taxon>
    </lineage>
</organism>
<keyword evidence="2 4" id="KW-0694">RNA-binding</keyword>
<keyword evidence="3" id="KW-0238">DNA-binding</keyword>
<gene>
    <name evidence="7" type="ORF">CIK84_17480</name>
</gene>
<dbReference type="PROSITE" id="PS50889">
    <property type="entry name" value="S4"/>
    <property type="match status" value="1"/>
</dbReference>
<feature type="domain" description="RNA-binding S4" evidence="6">
    <location>
        <begin position="10"/>
        <end position="77"/>
    </location>
</feature>
<dbReference type="EMBL" id="PNQX01000003">
    <property type="protein sequence ID" value="PMQ19126.1"/>
    <property type="molecule type" value="Genomic_DNA"/>
</dbReference>
<reference evidence="7 8" key="1">
    <citation type="journal article" date="2017" name="Elife">
        <title>Extensive horizontal gene transfer in cheese-associated bacteria.</title>
        <authorList>
            <person name="Bonham K.S."/>
            <person name="Wolfe B.E."/>
            <person name="Dutton R.J."/>
        </authorList>
    </citation>
    <scope>NUCLEOTIDE SEQUENCE [LARGE SCALE GENOMIC DNA]</scope>
    <source>
        <strain evidence="7 8">JB182</strain>
    </source>
</reference>
<evidence type="ECO:0000256" key="2">
    <source>
        <dbReference type="ARBA" id="ARBA00022884"/>
    </source>
</evidence>
<accession>A0A2N7RZ07</accession>
<evidence type="ECO:0000259" key="6">
    <source>
        <dbReference type="SMART" id="SM00363"/>
    </source>
</evidence>
<evidence type="ECO:0000313" key="8">
    <source>
        <dbReference type="Proteomes" id="UP000235739"/>
    </source>
</evidence>
<dbReference type="PIRSF" id="PIRSF016821">
    <property type="entry name" value="HSP15"/>
    <property type="match status" value="1"/>
</dbReference>
<evidence type="ECO:0000256" key="5">
    <source>
        <dbReference type="SAM" id="MobiDB-lite"/>
    </source>
</evidence>
<dbReference type="GO" id="GO:0003677">
    <property type="term" value="F:DNA binding"/>
    <property type="evidence" value="ECO:0007669"/>
    <property type="project" value="UniProtKB-KW"/>
</dbReference>
<dbReference type="InterPro" id="IPR002942">
    <property type="entry name" value="S4_RNA-bd"/>
</dbReference>
<feature type="region of interest" description="Disordered" evidence="5">
    <location>
        <begin position="102"/>
        <end position="136"/>
    </location>
</feature>
<dbReference type="Gene3D" id="3.10.290.10">
    <property type="entry name" value="RNA-binding S4 domain"/>
    <property type="match status" value="1"/>
</dbReference>
<comment type="similarity">
    <text evidence="1">Belongs to the HSP15 family.</text>
</comment>
<dbReference type="SMART" id="SM00363">
    <property type="entry name" value="S4"/>
    <property type="match status" value="1"/>
</dbReference>
<dbReference type="Proteomes" id="UP000235739">
    <property type="component" value="Unassembled WGS sequence"/>
</dbReference>
<dbReference type="GO" id="GO:0034605">
    <property type="term" value="P:cellular response to heat"/>
    <property type="evidence" value="ECO:0007669"/>
    <property type="project" value="InterPro"/>
</dbReference>
<dbReference type="Pfam" id="PF01479">
    <property type="entry name" value="S4"/>
    <property type="match status" value="1"/>
</dbReference>
<dbReference type="InterPro" id="IPR036986">
    <property type="entry name" value="S4_RNA-bd_sf"/>
</dbReference>
<evidence type="ECO:0000256" key="3">
    <source>
        <dbReference type="ARBA" id="ARBA00023125"/>
    </source>
</evidence>
<name>A0A2N7RZ07_9MICC</name>